<accession>A0ABW2BWE2</accession>
<proteinExistence type="inferred from homology"/>
<evidence type="ECO:0000256" key="4">
    <source>
        <dbReference type="ARBA" id="ARBA00025212"/>
    </source>
</evidence>
<dbReference type="RefSeq" id="WP_345395920.1">
    <property type="nucleotide sequence ID" value="NZ_BAABLA010000024.1"/>
</dbReference>
<comment type="function">
    <text evidence="4 5">Removes the 2'-phosphate from RNA via an intermediate in which the phosphate is ADP-ribosylated by NAD followed by a presumed transesterification to release the RNA and generate ADP-ribose 1''-2''-cyclic phosphate (APPR&gt;P). May function as an ADP-ribosylase.</text>
</comment>
<gene>
    <name evidence="5" type="primary">kptA</name>
    <name evidence="6" type="ORF">ACFQGD_05650</name>
</gene>
<dbReference type="InterPro" id="IPR002745">
    <property type="entry name" value="Ptrans_KptA/Tpt1"/>
</dbReference>
<dbReference type="SUPFAM" id="SSF56399">
    <property type="entry name" value="ADP-ribosylation"/>
    <property type="match status" value="1"/>
</dbReference>
<dbReference type="HAMAP" id="MF_00299">
    <property type="entry name" value="KptA"/>
    <property type="match status" value="1"/>
</dbReference>
<evidence type="ECO:0000256" key="1">
    <source>
        <dbReference type="ARBA" id="ARBA00009836"/>
    </source>
</evidence>
<evidence type="ECO:0000256" key="5">
    <source>
        <dbReference type="HAMAP-Rule" id="MF_00299"/>
    </source>
</evidence>
<dbReference type="Proteomes" id="UP001596337">
    <property type="component" value="Unassembled WGS sequence"/>
</dbReference>
<dbReference type="InterPro" id="IPR042080">
    <property type="entry name" value="RNA_2'-PTrans_N"/>
</dbReference>
<comment type="caution">
    <text evidence="6">The sequence shown here is derived from an EMBL/GenBank/DDBJ whole genome shotgun (WGS) entry which is preliminary data.</text>
</comment>
<dbReference type="Pfam" id="PF01885">
    <property type="entry name" value="PTS_2-RNA"/>
    <property type="match status" value="1"/>
</dbReference>
<dbReference type="PANTHER" id="PTHR12684:SF2">
    <property type="entry name" value="TRNA 2'-PHOSPHOTRANSFERASE 1"/>
    <property type="match status" value="1"/>
</dbReference>
<keyword evidence="7" id="KW-1185">Reference proteome</keyword>
<name>A0ABW2BWE2_9PSEU</name>
<evidence type="ECO:0000256" key="2">
    <source>
        <dbReference type="ARBA" id="ARBA00022679"/>
    </source>
</evidence>
<dbReference type="Gene3D" id="1.10.10.970">
    <property type="entry name" value="RNA 2'-phosphotransferase, Tpt1/KptA family, N-terminal domain"/>
    <property type="match status" value="1"/>
</dbReference>
<sequence>MKLSKVVSHALRHAPWLYELELDGEGWASVDQLVDALRAKGGAWETVDREALAVMIESSAKQRFELAGDRIRARYGHSLPGRIERQVAEPPEFLYHGTAPETWEAIRVEGLQPIRRQYVHLSIDKETAVAVGKRKSTSPVLLSVAASEAAADGVEFHVGNEATWLALQIPATFIRRCAS</sequence>
<dbReference type="PANTHER" id="PTHR12684">
    <property type="entry name" value="PUTATIVE PHOSPHOTRANSFERASE"/>
    <property type="match status" value="1"/>
</dbReference>
<evidence type="ECO:0000256" key="3">
    <source>
        <dbReference type="ARBA" id="ARBA00023027"/>
    </source>
</evidence>
<keyword evidence="3 5" id="KW-0520">NAD</keyword>
<keyword evidence="2 5" id="KW-0808">Transferase</keyword>
<dbReference type="Gene3D" id="3.20.170.30">
    <property type="match status" value="1"/>
</dbReference>
<protein>
    <recommendedName>
        <fullName evidence="5">Probable RNA 2'-phosphotransferase</fullName>
        <ecNumber evidence="5">2.7.1.-</ecNumber>
    </recommendedName>
</protein>
<organism evidence="6 7">
    <name type="scientific">Haloechinothrix salitolerans</name>
    <dbReference type="NCBI Taxonomy" id="926830"/>
    <lineage>
        <taxon>Bacteria</taxon>
        <taxon>Bacillati</taxon>
        <taxon>Actinomycetota</taxon>
        <taxon>Actinomycetes</taxon>
        <taxon>Pseudonocardiales</taxon>
        <taxon>Pseudonocardiaceae</taxon>
        <taxon>Haloechinothrix</taxon>
    </lineage>
</organism>
<evidence type="ECO:0000313" key="7">
    <source>
        <dbReference type="Proteomes" id="UP001596337"/>
    </source>
</evidence>
<dbReference type="InterPro" id="IPR042081">
    <property type="entry name" value="RNA_2'-PTrans_C"/>
</dbReference>
<dbReference type="EC" id="2.7.1.-" evidence="5"/>
<dbReference type="InterPro" id="IPR022928">
    <property type="entry name" value="RNA_2'-PTrans_KptA"/>
</dbReference>
<reference evidence="7" key="1">
    <citation type="journal article" date="2019" name="Int. J. Syst. Evol. Microbiol.">
        <title>The Global Catalogue of Microorganisms (GCM) 10K type strain sequencing project: providing services to taxonomists for standard genome sequencing and annotation.</title>
        <authorList>
            <consortium name="The Broad Institute Genomics Platform"/>
            <consortium name="The Broad Institute Genome Sequencing Center for Infectious Disease"/>
            <person name="Wu L."/>
            <person name="Ma J."/>
        </authorList>
    </citation>
    <scope>NUCLEOTIDE SEQUENCE [LARGE SCALE GENOMIC DNA]</scope>
    <source>
        <strain evidence="7">KCTC 32255</strain>
    </source>
</reference>
<comment type="similarity">
    <text evidence="1 5">Belongs to the KptA/TPT1 family.</text>
</comment>
<evidence type="ECO:0000313" key="6">
    <source>
        <dbReference type="EMBL" id="MFC6866625.1"/>
    </source>
</evidence>
<dbReference type="EMBL" id="JBHSXX010000001">
    <property type="protein sequence ID" value="MFC6866625.1"/>
    <property type="molecule type" value="Genomic_DNA"/>
</dbReference>